<evidence type="ECO:0000259" key="2">
    <source>
        <dbReference type="Pfam" id="PF10433"/>
    </source>
</evidence>
<dbReference type="InterPro" id="IPR015943">
    <property type="entry name" value="WD40/YVTN_repeat-like_dom_sf"/>
</dbReference>
<evidence type="ECO:0000259" key="3">
    <source>
        <dbReference type="Pfam" id="PF23726"/>
    </source>
</evidence>
<dbReference type="InterPro" id="IPR058543">
    <property type="entry name" value="Beta-prop_RSE1/DDB1/CPSF1_2nd"/>
</dbReference>
<evidence type="ECO:0000256" key="1">
    <source>
        <dbReference type="SAM" id="MobiDB-lite"/>
    </source>
</evidence>
<evidence type="ECO:0008006" key="6">
    <source>
        <dbReference type="Google" id="ProtNLM"/>
    </source>
</evidence>
<dbReference type="EMBL" id="KV744809">
    <property type="protein sequence ID" value="OCK86064.1"/>
    <property type="molecule type" value="Genomic_DNA"/>
</dbReference>
<feature type="region of interest" description="Disordered" evidence="1">
    <location>
        <begin position="1412"/>
        <end position="1444"/>
    </location>
</feature>
<protein>
    <recommendedName>
        <fullName evidence="6">Cleavage/polyadenylation specificity factor A subunit N-terminal domain-containing protein</fullName>
    </recommendedName>
</protein>
<keyword evidence="5" id="KW-1185">Reference proteome</keyword>
<dbReference type="InterPro" id="IPR018846">
    <property type="entry name" value="Beta-prop_RSE1/DDB1/CPSF1_1st"/>
</dbReference>
<feature type="region of interest" description="Disordered" evidence="1">
    <location>
        <begin position="1152"/>
        <end position="1176"/>
    </location>
</feature>
<gene>
    <name evidence="4" type="ORF">K432DRAFT_388042</name>
</gene>
<sequence>MSSVQITVLVNGEWTTRSRDIHAVLAANREAEVEEKAPETKLPERPPVLGLLSRTALRSPMIDWIIPARVRHRDKNDVVFIGEDFLHMKEIGIDGHLRHVATKYDFGSRIRAIRVFGEPRKPAPDSSQIKIEDSESMDTEILEAIPPQVLVLTLESNALMFLYANEHRGSVSFCHRTVPLPPGTSFLEQPGKHLAVDPRSRAIAVAACEGVFLLYSTKIMSKWREDAANGIFDSTPITDERAYRLDHGIILKMEFLSPAPNDDDHVILLIIFSMGGRTRMSCYDWDASKGLDSVAIRMERQPLHKEEETPLFVVPLQQSPGFLLVAEHRISLYQDILSGAPKRELVPIHDEIPRYPGSSRRKPLWTHWARMARNWDASGRLDENFYIVREDGVVIYVQVNPATHATTTSAGQFQCTVDSAFAGLDVGKSSFALKNPDVLVAAGDMSYGELIKIGSWADESRKRSRAETMAFEYVESIPNWAPINDAIVSRLPGVQSGFERSRETLFITGGRAPYGSISELRWGFNALVGASSDLPDITGVTGIWTLYDSTYDMTFFLLSIPLRSRLVHLDINTFEVAAISSEDCGLDLENETLAACSLMSRYPVQVTHNAIRLLISNTNTILTCEKLVEFPPERPVLAAALHSQYPLIVTATRQDSHIYLELRRLVEVEGDIVFAPEITHPLKNDPTCLALIEIDHVPYVFVATSGAELLIFRASPEGFALVMEERVWGHPLRGFPVVCESVALISAGSAHGEYELVCGMRNGTILILSLSSLNEAAFGSKFQIDSRVLKTMGRTSPRVVQNDSETSSALVLCGSDICRIYYGGPGRSDLELERVWFTDRMKPGYQQSAISAIIQISLDEHARSELTGPRHLLAISGSKILIAELDKEVRAVPRRLRVAYTPYRLMYSNRLRMMVVALTKTRETKQKVQNKVGSRSVRSLIQLIGVDDESSEMESKAEEHSEEEDKSEDNMETRRIAGEYALRRNERVYALFDWTYVDQQGKKYGFVVAGTGYREADRQMGRLLFLRTRLEDHGKYTFIEAKVKELDAPVYAIALYDELRIVFTSGSSLHFEMFSPADRRWCSVLREPKVLPSAGILITVKAPLVYVSTAQDSILSYSFIDGGPGNRYLETVFSDSRQRDSLHHLIITLPPLDSDKEKHNTEKSSSSAPYPAKPATVPESHTLALVSDKSCSLAGLIQPSQRTFKSAAPTVFEATLPRSVTRIRRGHIRPPWKRTRLSLSDPMAEWNNRTGYNPPSNRLINGQAATDHDSDPIASGPGVLVNDIIGTAADGTIFNFSILDAPAWRLLKLLENLLTAKHATKTSSGNHKQKLQKSLVKLRDVDPNQAHGGHRKATSYHVNGDVLSELLEQGCVLENPSSSILFSLVTEDCEREVMELFYECFGAVFVRPTSASAAADGNDPPVLANGEKPLALPSRKEPPTPTREGLEELNVENLSFAVRLIFLWLKGILDPVI</sequence>
<dbReference type="OrthoDB" id="20774at2759"/>
<dbReference type="InterPro" id="IPR050358">
    <property type="entry name" value="RSE1/DDB1/CFT1"/>
</dbReference>
<name>A0A8E2ELC5_9PEZI</name>
<evidence type="ECO:0000313" key="4">
    <source>
        <dbReference type="EMBL" id="OCK86064.1"/>
    </source>
</evidence>
<reference evidence="4 5" key="1">
    <citation type="journal article" date="2016" name="Nat. Commun.">
        <title>Ectomycorrhizal ecology is imprinted in the genome of the dominant symbiotic fungus Cenococcum geophilum.</title>
        <authorList>
            <consortium name="DOE Joint Genome Institute"/>
            <person name="Peter M."/>
            <person name="Kohler A."/>
            <person name="Ohm R.A."/>
            <person name="Kuo A."/>
            <person name="Krutzmann J."/>
            <person name="Morin E."/>
            <person name="Arend M."/>
            <person name="Barry K.W."/>
            <person name="Binder M."/>
            <person name="Choi C."/>
            <person name="Clum A."/>
            <person name="Copeland A."/>
            <person name="Grisel N."/>
            <person name="Haridas S."/>
            <person name="Kipfer T."/>
            <person name="LaButti K."/>
            <person name="Lindquist E."/>
            <person name="Lipzen A."/>
            <person name="Maire R."/>
            <person name="Meier B."/>
            <person name="Mihaltcheva S."/>
            <person name="Molinier V."/>
            <person name="Murat C."/>
            <person name="Poggeler S."/>
            <person name="Quandt C.A."/>
            <person name="Sperisen C."/>
            <person name="Tritt A."/>
            <person name="Tisserant E."/>
            <person name="Crous P.W."/>
            <person name="Henrissat B."/>
            <person name="Nehls U."/>
            <person name="Egli S."/>
            <person name="Spatafora J.W."/>
            <person name="Grigoriev I.V."/>
            <person name="Martin F.M."/>
        </authorList>
    </citation>
    <scope>NUCLEOTIDE SEQUENCE [LARGE SCALE GENOMIC DNA]</scope>
    <source>
        <strain evidence="4 5">CBS 459.81</strain>
    </source>
</reference>
<dbReference type="PANTHER" id="PTHR10644">
    <property type="entry name" value="DNA REPAIR/RNA PROCESSING CPSF FAMILY"/>
    <property type="match status" value="1"/>
</dbReference>
<feature type="region of interest" description="Disordered" evidence="1">
    <location>
        <begin position="947"/>
        <end position="973"/>
    </location>
</feature>
<feature type="compositionally biased region" description="Basic and acidic residues" evidence="1">
    <location>
        <begin position="1153"/>
        <end position="1162"/>
    </location>
</feature>
<dbReference type="Proteomes" id="UP000250266">
    <property type="component" value="Unassembled WGS sequence"/>
</dbReference>
<accession>A0A8E2ELC5</accession>
<dbReference type="Pfam" id="PF10433">
    <property type="entry name" value="Beta-prop_RSE1_1st"/>
    <property type="match status" value="1"/>
</dbReference>
<feature type="domain" description="RSE1/DDB1/CPSF1 first beta-propeller" evidence="2">
    <location>
        <begin position="62"/>
        <end position="477"/>
    </location>
</feature>
<dbReference type="Pfam" id="PF23726">
    <property type="entry name" value="Beta-prop_RSE1_2nd"/>
    <property type="match status" value="1"/>
</dbReference>
<evidence type="ECO:0000313" key="5">
    <source>
        <dbReference type="Proteomes" id="UP000250266"/>
    </source>
</evidence>
<feature type="domain" description="RSE1/DDB1/CPSF1 second beta-propeller" evidence="3">
    <location>
        <begin position="536"/>
        <end position="823"/>
    </location>
</feature>
<dbReference type="Gene3D" id="2.130.10.10">
    <property type="entry name" value="YVTN repeat-like/Quinoprotein amine dehydrogenase"/>
    <property type="match status" value="2"/>
</dbReference>
<feature type="compositionally biased region" description="Low complexity" evidence="1">
    <location>
        <begin position="1163"/>
        <end position="1175"/>
    </location>
</feature>
<organism evidence="4 5">
    <name type="scientific">Lepidopterella palustris CBS 459.81</name>
    <dbReference type="NCBI Taxonomy" id="1314670"/>
    <lineage>
        <taxon>Eukaryota</taxon>
        <taxon>Fungi</taxon>
        <taxon>Dikarya</taxon>
        <taxon>Ascomycota</taxon>
        <taxon>Pezizomycotina</taxon>
        <taxon>Dothideomycetes</taxon>
        <taxon>Pleosporomycetidae</taxon>
        <taxon>Mytilinidiales</taxon>
        <taxon>Argynnaceae</taxon>
        <taxon>Lepidopterella</taxon>
    </lineage>
</organism>
<proteinExistence type="predicted"/>